<dbReference type="InterPro" id="IPR050986">
    <property type="entry name" value="GutQ/KpsF_isomerases"/>
</dbReference>
<evidence type="ECO:0000313" key="10">
    <source>
        <dbReference type="EMBL" id="ABJ83489.1"/>
    </source>
</evidence>
<feature type="site" description="Catalytically relevant" evidence="6">
    <location>
        <position position="202"/>
    </location>
</feature>
<dbReference type="PROSITE" id="PS51371">
    <property type="entry name" value="CBS"/>
    <property type="match status" value="2"/>
</dbReference>
<dbReference type="InterPro" id="IPR004800">
    <property type="entry name" value="KdsD/KpsF-type"/>
</dbReference>
<feature type="site" description="Catalytically relevant" evidence="6">
    <location>
        <position position="120"/>
    </location>
</feature>
<dbReference type="SUPFAM" id="SSF53697">
    <property type="entry name" value="SIS domain"/>
    <property type="match status" value="1"/>
</dbReference>
<evidence type="ECO:0000256" key="7">
    <source>
        <dbReference type="PROSITE-ProRule" id="PRU00703"/>
    </source>
</evidence>
<dbReference type="AlphaFoldDB" id="Q024T7"/>
<sequence length="339" mass="35507">MPTANQQPCEHDSSMPTENEWLAAARAAMRIEAESIARAAERLDGELVRAVELILAHPGKVVVTGIGKSGHIARKIVATLCSTGTAAVFLHPAEAAHGDLGIYTPGDPTIVISKNGASSELQSLVPMLRQFRSPLVGILGNAHSPLGAEVDVLLDASVEREADPHNLAPTASAVTALALGHALAIALMCARNFTPEEFGKFHPGGQLGRNLRLSVREAMHGADEVAFVAPGAALKDVIIAMTRKPMGGACVVAEAGVLAGFITDGDLRRALTNHDDIRGLTAAEAMTARPVTIGPEATLGQALELMERRRSQISVLPVVDGDGRALGVVRIHDIYLGVK</sequence>
<dbReference type="PIRSF" id="PIRSF004692">
    <property type="entry name" value="KdsD_KpsF"/>
    <property type="match status" value="1"/>
</dbReference>
<keyword evidence="3 7" id="KW-0129">CBS domain</keyword>
<dbReference type="FunCoup" id="Q024T7">
    <property type="interactions" value="215"/>
</dbReference>
<dbReference type="InterPro" id="IPR035474">
    <property type="entry name" value="SIS_Kpsf"/>
</dbReference>
<dbReference type="PANTHER" id="PTHR42745">
    <property type="match status" value="1"/>
</dbReference>
<dbReference type="InterPro" id="IPR046348">
    <property type="entry name" value="SIS_dom_sf"/>
</dbReference>
<keyword evidence="5" id="KW-0479">Metal-binding</keyword>
<evidence type="ECO:0000256" key="4">
    <source>
        <dbReference type="PIRNR" id="PIRNR004692"/>
    </source>
</evidence>
<feature type="site" description="Catalytically relevant" evidence="6">
    <location>
        <position position="68"/>
    </location>
</feature>
<keyword evidence="5" id="KW-0862">Zinc</keyword>
<dbReference type="eggNOG" id="COG0517">
    <property type="taxonomic scope" value="Bacteria"/>
</dbReference>
<dbReference type="InterPro" id="IPR001347">
    <property type="entry name" value="SIS_dom"/>
</dbReference>
<organism evidence="10">
    <name type="scientific">Solibacter usitatus (strain Ellin6076)</name>
    <dbReference type="NCBI Taxonomy" id="234267"/>
    <lineage>
        <taxon>Bacteria</taxon>
        <taxon>Pseudomonadati</taxon>
        <taxon>Acidobacteriota</taxon>
        <taxon>Terriglobia</taxon>
        <taxon>Bryobacterales</taxon>
        <taxon>Solibacteraceae</taxon>
        <taxon>Candidatus Solibacter</taxon>
    </lineage>
</organism>
<reference evidence="10" key="1">
    <citation type="submission" date="2006-10" db="EMBL/GenBank/DDBJ databases">
        <title>Complete sequence of Solibacter usitatus Ellin6076.</title>
        <authorList>
            <consortium name="US DOE Joint Genome Institute"/>
            <person name="Copeland A."/>
            <person name="Lucas S."/>
            <person name="Lapidus A."/>
            <person name="Barry K."/>
            <person name="Detter J.C."/>
            <person name="Glavina del Rio T."/>
            <person name="Hammon N."/>
            <person name="Israni S."/>
            <person name="Dalin E."/>
            <person name="Tice H."/>
            <person name="Pitluck S."/>
            <person name="Thompson L.S."/>
            <person name="Brettin T."/>
            <person name="Bruce D."/>
            <person name="Han C."/>
            <person name="Tapia R."/>
            <person name="Gilna P."/>
            <person name="Schmutz J."/>
            <person name="Larimer F."/>
            <person name="Land M."/>
            <person name="Hauser L."/>
            <person name="Kyrpides N."/>
            <person name="Mikhailova N."/>
            <person name="Janssen P.H."/>
            <person name="Kuske C.R."/>
            <person name="Richardson P."/>
        </authorList>
    </citation>
    <scope>NUCLEOTIDE SEQUENCE</scope>
    <source>
        <strain evidence="10">Ellin6076</strain>
    </source>
</reference>
<name>Q024T7_SOLUE</name>
<dbReference type="CDD" id="cd05014">
    <property type="entry name" value="SIS_Kpsf"/>
    <property type="match status" value="1"/>
</dbReference>
<dbReference type="GO" id="GO:0097367">
    <property type="term" value="F:carbohydrate derivative binding"/>
    <property type="evidence" value="ECO:0007669"/>
    <property type="project" value="InterPro"/>
</dbReference>
<dbReference type="Gene3D" id="3.10.580.10">
    <property type="entry name" value="CBS-domain"/>
    <property type="match status" value="1"/>
</dbReference>
<dbReference type="GO" id="GO:0005975">
    <property type="term" value="P:carbohydrate metabolic process"/>
    <property type="evidence" value="ECO:0007669"/>
    <property type="project" value="InterPro"/>
</dbReference>
<comment type="similarity">
    <text evidence="1 4">Belongs to the SIS family. GutQ/KpsF subfamily.</text>
</comment>
<feature type="domain" description="SIS" evidence="9">
    <location>
        <begin position="50"/>
        <end position="193"/>
    </location>
</feature>
<dbReference type="InParanoid" id="Q024T7"/>
<dbReference type="GO" id="GO:0019146">
    <property type="term" value="F:arabinose-5-phosphate isomerase activity"/>
    <property type="evidence" value="ECO:0007669"/>
    <property type="project" value="UniProtKB-EC"/>
</dbReference>
<feature type="domain" description="CBS" evidence="8">
    <location>
        <begin position="286"/>
        <end position="339"/>
    </location>
</feature>
<dbReference type="EMBL" id="CP000473">
    <property type="protein sequence ID" value="ABJ83489.1"/>
    <property type="molecule type" value="Genomic_DNA"/>
</dbReference>
<evidence type="ECO:0000259" key="8">
    <source>
        <dbReference type="PROSITE" id="PS51371"/>
    </source>
</evidence>
<feature type="domain" description="CBS" evidence="8">
    <location>
        <begin position="219"/>
        <end position="277"/>
    </location>
</feature>
<protein>
    <submittedName>
        <fullName evidence="10">KpsF/GutQ family protein</fullName>
        <ecNumber evidence="10">5.3.1.13</ecNumber>
    </submittedName>
</protein>
<evidence type="ECO:0000259" key="9">
    <source>
        <dbReference type="PROSITE" id="PS51464"/>
    </source>
</evidence>
<keyword evidence="2" id="KW-0677">Repeat</keyword>
<dbReference type="InterPro" id="IPR000644">
    <property type="entry name" value="CBS_dom"/>
</dbReference>
<dbReference type="PROSITE" id="PS51464">
    <property type="entry name" value="SIS"/>
    <property type="match status" value="1"/>
</dbReference>
<dbReference type="Pfam" id="PF00571">
    <property type="entry name" value="CBS"/>
    <property type="match status" value="2"/>
</dbReference>
<evidence type="ECO:0000256" key="5">
    <source>
        <dbReference type="PIRSR" id="PIRSR004692-2"/>
    </source>
</evidence>
<feature type="site" description="Catalytically relevant" evidence="6">
    <location>
        <position position="161"/>
    </location>
</feature>
<dbReference type="SMART" id="SM00116">
    <property type="entry name" value="CBS"/>
    <property type="match status" value="2"/>
</dbReference>
<gene>
    <name evidence="10" type="ordered locus">Acid_2500</name>
</gene>
<evidence type="ECO:0000256" key="3">
    <source>
        <dbReference type="ARBA" id="ARBA00023122"/>
    </source>
</evidence>
<dbReference type="GO" id="GO:0046872">
    <property type="term" value="F:metal ion binding"/>
    <property type="evidence" value="ECO:0007669"/>
    <property type="project" value="UniProtKB-KW"/>
</dbReference>
<proteinExistence type="inferred from homology"/>
<evidence type="ECO:0000256" key="2">
    <source>
        <dbReference type="ARBA" id="ARBA00022737"/>
    </source>
</evidence>
<dbReference type="CDD" id="cd04604">
    <property type="entry name" value="CBS_pair_SIS_assoc"/>
    <property type="match status" value="1"/>
</dbReference>
<evidence type="ECO:0000256" key="6">
    <source>
        <dbReference type="PIRSR" id="PIRSR004692-3"/>
    </source>
</evidence>
<dbReference type="InterPro" id="IPR046342">
    <property type="entry name" value="CBS_dom_sf"/>
</dbReference>
<dbReference type="NCBIfam" id="TIGR00393">
    <property type="entry name" value="kpsF"/>
    <property type="match status" value="1"/>
</dbReference>
<dbReference type="Pfam" id="PF01380">
    <property type="entry name" value="SIS"/>
    <property type="match status" value="1"/>
</dbReference>
<dbReference type="KEGG" id="sus:Acid_2500"/>
<dbReference type="GO" id="GO:1901135">
    <property type="term" value="P:carbohydrate derivative metabolic process"/>
    <property type="evidence" value="ECO:0007669"/>
    <property type="project" value="InterPro"/>
</dbReference>
<dbReference type="PANTHER" id="PTHR42745:SF1">
    <property type="entry name" value="ARABINOSE 5-PHOSPHATE ISOMERASE KDSD"/>
    <property type="match status" value="1"/>
</dbReference>
<dbReference type="FunFam" id="3.40.50.10490:FF:000011">
    <property type="entry name" value="Arabinose 5-phosphate isomerase"/>
    <property type="match status" value="1"/>
</dbReference>
<keyword evidence="10" id="KW-0413">Isomerase</keyword>
<evidence type="ECO:0000256" key="1">
    <source>
        <dbReference type="ARBA" id="ARBA00008165"/>
    </source>
</evidence>
<dbReference type="SUPFAM" id="SSF54631">
    <property type="entry name" value="CBS-domain pair"/>
    <property type="match status" value="1"/>
</dbReference>
<dbReference type="HOGENOM" id="CLU_040681_13_1_0"/>
<accession>Q024T7</accession>
<feature type="binding site" evidence="5">
    <location>
        <position position="91"/>
    </location>
    <ligand>
        <name>Zn(2+)</name>
        <dbReference type="ChEBI" id="CHEBI:29105"/>
    </ligand>
</feature>
<dbReference type="STRING" id="234267.Acid_2500"/>
<dbReference type="Gene3D" id="3.40.50.10490">
    <property type="entry name" value="Glucose-6-phosphate isomerase like protein, domain 1"/>
    <property type="match status" value="1"/>
</dbReference>
<dbReference type="EC" id="5.3.1.13" evidence="10"/>
<dbReference type="eggNOG" id="COG0794">
    <property type="taxonomic scope" value="Bacteria"/>
</dbReference>